<dbReference type="AlphaFoldDB" id="A0A1B2DPV2"/>
<dbReference type="EMBL" id="CP016808">
    <property type="protein sequence ID" value="ANY69737.1"/>
    <property type="molecule type" value="Genomic_DNA"/>
</dbReference>
<gene>
    <name evidence="1" type="ORF">BBD42_27025</name>
</gene>
<accession>A0A1B2DPV2</accession>
<organism evidence="1">
    <name type="scientific">Paenibacillus sp. BIHB 4019</name>
    <dbReference type="NCBI Taxonomy" id="1870819"/>
    <lineage>
        <taxon>Bacteria</taxon>
        <taxon>Bacillati</taxon>
        <taxon>Bacillota</taxon>
        <taxon>Bacilli</taxon>
        <taxon>Bacillales</taxon>
        <taxon>Paenibacillaceae</taxon>
        <taxon>Paenibacillus</taxon>
    </lineage>
</organism>
<evidence type="ECO:0008006" key="2">
    <source>
        <dbReference type="Google" id="ProtNLM"/>
    </source>
</evidence>
<evidence type="ECO:0000313" key="1">
    <source>
        <dbReference type="EMBL" id="ANY69737.1"/>
    </source>
</evidence>
<dbReference type="RefSeq" id="WP_099520727.1">
    <property type="nucleotide sequence ID" value="NZ_CP016808.1"/>
</dbReference>
<protein>
    <recommendedName>
        <fullName evidence="2">DUF5405 domain-containing protein</fullName>
    </recommendedName>
</protein>
<name>A0A1B2DPV2_9BACL</name>
<sequence>MKVQIEGNLYIEHDGRQFIIKQYTGKLDSKGSEAYAAIGYYTKLEFAIKRLVQLKISESTAATLRELLTEVESIGEYIRSKIDF</sequence>
<proteinExistence type="predicted"/>
<reference evidence="1" key="1">
    <citation type="submission" date="2016-08" db="EMBL/GenBank/DDBJ databases">
        <title>Complete Genome Seqeunce of Paenibacillus sp. BIHB 4019 from tea rhizoplane.</title>
        <authorList>
            <person name="Thakur R."/>
            <person name="Swarnkar M.K."/>
            <person name="Gulati A."/>
        </authorList>
    </citation>
    <scope>NUCLEOTIDE SEQUENCE [LARGE SCALE GENOMIC DNA]</scope>
    <source>
        <strain evidence="1">BIHB4019</strain>
    </source>
</reference>